<organism evidence="1 2">
    <name type="scientific">Acaulospora colombiana</name>
    <dbReference type="NCBI Taxonomy" id="27376"/>
    <lineage>
        <taxon>Eukaryota</taxon>
        <taxon>Fungi</taxon>
        <taxon>Fungi incertae sedis</taxon>
        <taxon>Mucoromycota</taxon>
        <taxon>Glomeromycotina</taxon>
        <taxon>Glomeromycetes</taxon>
        <taxon>Diversisporales</taxon>
        <taxon>Acaulosporaceae</taxon>
        <taxon>Acaulospora</taxon>
    </lineage>
</organism>
<reference evidence="1" key="1">
    <citation type="submission" date="2021-06" db="EMBL/GenBank/DDBJ databases">
        <authorList>
            <person name="Kallberg Y."/>
            <person name="Tangrot J."/>
            <person name="Rosling A."/>
        </authorList>
    </citation>
    <scope>NUCLEOTIDE SEQUENCE</scope>
    <source>
        <strain evidence="1">CL356</strain>
    </source>
</reference>
<keyword evidence="2" id="KW-1185">Reference proteome</keyword>
<dbReference type="EMBL" id="CAJVPT010043890">
    <property type="protein sequence ID" value="CAG8733210.1"/>
    <property type="molecule type" value="Genomic_DNA"/>
</dbReference>
<proteinExistence type="predicted"/>
<name>A0ACA9Q433_9GLOM</name>
<sequence>FVKLEQIAKENAENAKLRDNELNDRIVELEQSAKESENRFVKLEQKQTQSKDDLASKLDQSKIKSPCPEPKLSTDQAQNDIPSQIAEASTLVKTPLNSITIKQISDVPVDIDLTPGSVPHLAHLFGKAEKTGRKEKLRWYYY</sequence>
<evidence type="ECO:0000313" key="2">
    <source>
        <dbReference type="Proteomes" id="UP000789525"/>
    </source>
</evidence>
<dbReference type="Proteomes" id="UP000789525">
    <property type="component" value="Unassembled WGS sequence"/>
</dbReference>
<comment type="caution">
    <text evidence="1">The sequence shown here is derived from an EMBL/GenBank/DDBJ whole genome shotgun (WGS) entry which is preliminary data.</text>
</comment>
<feature type="non-terminal residue" evidence="1">
    <location>
        <position position="1"/>
    </location>
</feature>
<gene>
    <name evidence="1" type="ORF">ACOLOM_LOCUS11764</name>
</gene>
<accession>A0ACA9Q433</accession>
<evidence type="ECO:0000313" key="1">
    <source>
        <dbReference type="EMBL" id="CAG8733210.1"/>
    </source>
</evidence>
<feature type="non-terminal residue" evidence="1">
    <location>
        <position position="142"/>
    </location>
</feature>
<protein>
    <submittedName>
        <fullName evidence="1">3778_t:CDS:1</fullName>
    </submittedName>
</protein>